<evidence type="ECO:0000313" key="1">
    <source>
        <dbReference type="EMBL" id="KAL1257714.1"/>
    </source>
</evidence>
<keyword evidence="2" id="KW-1185">Reference proteome</keyword>
<gene>
    <name evidence="1" type="ORF">QQF64_010958</name>
</gene>
<accession>A0ABR3M179</accession>
<comment type="caution">
    <text evidence="1">The sequence shown here is derived from an EMBL/GenBank/DDBJ whole genome shotgun (WGS) entry which is preliminary data.</text>
</comment>
<name>A0ABR3M179_9TELE</name>
<dbReference type="Proteomes" id="UP001558613">
    <property type="component" value="Unassembled WGS sequence"/>
</dbReference>
<organism evidence="1 2">
    <name type="scientific">Cirrhinus molitorella</name>
    <name type="common">mud carp</name>
    <dbReference type="NCBI Taxonomy" id="172907"/>
    <lineage>
        <taxon>Eukaryota</taxon>
        <taxon>Metazoa</taxon>
        <taxon>Chordata</taxon>
        <taxon>Craniata</taxon>
        <taxon>Vertebrata</taxon>
        <taxon>Euteleostomi</taxon>
        <taxon>Actinopterygii</taxon>
        <taxon>Neopterygii</taxon>
        <taxon>Teleostei</taxon>
        <taxon>Ostariophysi</taxon>
        <taxon>Cypriniformes</taxon>
        <taxon>Cyprinidae</taxon>
        <taxon>Labeoninae</taxon>
        <taxon>Labeonini</taxon>
        <taxon>Cirrhinus</taxon>
    </lineage>
</organism>
<reference evidence="1 2" key="1">
    <citation type="submission" date="2023-09" db="EMBL/GenBank/DDBJ databases">
        <authorList>
            <person name="Wang M."/>
        </authorList>
    </citation>
    <scope>NUCLEOTIDE SEQUENCE [LARGE SCALE GENOMIC DNA]</scope>
    <source>
        <strain evidence="1">GT-2023</strain>
        <tissue evidence="1">Liver</tissue>
    </source>
</reference>
<protein>
    <submittedName>
        <fullName evidence="1">Uncharacterized protein</fullName>
    </submittedName>
</protein>
<sequence length="75" mass="8195">MALIYERSATCWCVTDILANHAHAPGEAFLSYAPGDSSGLAISDQGDTGNRHANIRTATDDRGQDVHFWRGTTRF</sequence>
<proteinExistence type="predicted"/>
<dbReference type="EMBL" id="JAYMGO010000017">
    <property type="protein sequence ID" value="KAL1257714.1"/>
    <property type="molecule type" value="Genomic_DNA"/>
</dbReference>
<evidence type="ECO:0000313" key="2">
    <source>
        <dbReference type="Proteomes" id="UP001558613"/>
    </source>
</evidence>